<proteinExistence type="predicted"/>
<sequence length="86" mass="10085">MKKDIAKKVKNVIISFVLLFGGIYVIFKGSHFFRVVFIISIVISCIIKWYVSRKKNISTFPKLIMYIIFIMGCMYLILVYLNILII</sequence>
<feature type="transmembrane region" description="Helical" evidence="1">
    <location>
        <begin position="12"/>
        <end position="27"/>
    </location>
</feature>
<keyword evidence="1" id="KW-0812">Transmembrane</keyword>
<name>A0A0A0I477_CLONO</name>
<comment type="caution">
    <text evidence="2">The sequence shown here is derived from an EMBL/GenBank/DDBJ whole genome shotgun (WGS) entry which is preliminary data.</text>
</comment>
<keyword evidence="1" id="KW-1133">Transmembrane helix</keyword>
<evidence type="ECO:0000313" key="2">
    <source>
        <dbReference type="EMBL" id="KGM95111.1"/>
    </source>
</evidence>
<reference evidence="2 3" key="1">
    <citation type="submission" date="2014-01" db="EMBL/GenBank/DDBJ databases">
        <title>Plasmidome dynamics in the species complex Clostridium novyi sensu lato converts strains of independent lineages into distinctly different pathogens.</title>
        <authorList>
            <person name="Skarin H."/>
            <person name="Segerman B."/>
        </authorList>
    </citation>
    <scope>NUCLEOTIDE SEQUENCE [LARGE SCALE GENOMIC DNA]</scope>
    <source>
        <strain evidence="2 3">4552</strain>
    </source>
</reference>
<keyword evidence="1" id="KW-0472">Membrane</keyword>
<dbReference type="Proteomes" id="UP000030012">
    <property type="component" value="Unassembled WGS sequence"/>
</dbReference>
<dbReference type="EMBL" id="JENJ01000047">
    <property type="protein sequence ID" value="KGM95111.1"/>
    <property type="molecule type" value="Genomic_DNA"/>
</dbReference>
<evidence type="ECO:0000313" key="3">
    <source>
        <dbReference type="Proteomes" id="UP000030012"/>
    </source>
</evidence>
<feature type="transmembrane region" description="Helical" evidence="1">
    <location>
        <begin position="33"/>
        <end position="51"/>
    </location>
</feature>
<organism evidence="2 3">
    <name type="scientific">Clostridium novyi A str. 4552</name>
    <dbReference type="NCBI Taxonomy" id="1444289"/>
    <lineage>
        <taxon>Bacteria</taxon>
        <taxon>Bacillati</taxon>
        <taxon>Bacillota</taxon>
        <taxon>Clostridia</taxon>
        <taxon>Eubacteriales</taxon>
        <taxon>Clostridiaceae</taxon>
        <taxon>Clostridium</taxon>
    </lineage>
</organism>
<gene>
    <name evidence="2" type="ORF">Z968_09925</name>
</gene>
<protein>
    <submittedName>
        <fullName evidence="2">Uncharacterized protein</fullName>
    </submittedName>
</protein>
<feature type="transmembrane region" description="Helical" evidence="1">
    <location>
        <begin position="63"/>
        <end position="85"/>
    </location>
</feature>
<accession>A0A0A0I477</accession>
<evidence type="ECO:0000256" key="1">
    <source>
        <dbReference type="SAM" id="Phobius"/>
    </source>
</evidence>
<dbReference type="AlphaFoldDB" id="A0A0A0I477"/>